<dbReference type="Proteomes" id="UP001320420">
    <property type="component" value="Unassembled WGS sequence"/>
</dbReference>
<dbReference type="PROSITE" id="PS51419">
    <property type="entry name" value="RAB"/>
    <property type="match status" value="1"/>
</dbReference>
<dbReference type="AlphaFoldDB" id="A0AAN9UZK7"/>
<sequence>MSKLDKATSGGRVVSFEEGKAFAEAHGAGFCEVSSKTRENVRTPFVEVVDQIVQNPELLPKPRGGGDTLNLGIDTSSISSACPC</sequence>
<dbReference type="GO" id="GO:0005525">
    <property type="term" value="F:GTP binding"/>
    <property type="evidence" value="ECO:0007669"/>
    <property type="project" value="InterPro"/>
</dbReference>
<dbReference type="SUPFAM" id="SSF52540">
    <property type="entry name" value="P-loop containing nucleoside triphosphate hydrolases"/>
    <property type="match status" value="1"/>
</dbReference>
<reference evidence="1 2" key="1">
    <citation type="submission" date="2024-02" db="EMBL/GenBank/DDBJ databases">
        <title>De novo assembly and annotation of 12 fungi associated with fruit tree decline syndrome in Ontario, Canada.</title>
        <authorList>
            <person name="Sulman M."/>
            <person name="Ellouze W."/>
            <person name="Ilyukhin E."/>
        </authorList>
    </citation>
    <scope>NUCLEOTIDE SEQUENCE [LARGE SCALE GENOMIC DNA]</scope>
    <source>
        <strain evidence="1 2">M11/M66-122</strain>
    </source>
</reference>
<accession>A0AAN9UZK7</accession>
<dbReference type="Gene3D" id="3.40.50.300">
    <property type="entry name" value="P-loop containing nucleotide triphosphate hydrolases"/>
    <property type="match status" value="1"/>
</dbReference>
<protein>
    <submittedName>
        <fullName evidence="1">Uncharacterized protein</fullName>
    </submittedName>
</protein>
<organism evidence="1 2">
    <name type="scientific">Diatrype stigma</name>
    <dbReference type="NCBI Taxonomy" id="117547"/>
    <lineage>
        <taxon>Eukaryota</taxon>
        <taxon>Fungi</taxon>
        <taxon>Dikarya</taxon>
        <taxon>Ascomycota</taxon>
        <taxon>Pezizomycotina</taxon>
        <taxon>Sordariomycetes</taxon>
        <taxon>Xylariomycetidae</taxon>
        <taxon>Xylariales</taxon>
        <taxon>Diatrypaceae</taxon>
        <taxon>Diatrype</taxon>
    </lineage>
</organism>
<dbReference type="InterPro" id="IPR027417">
    <property type="entry name" value="P-loop_NTPase"/>
</dbReference>
<dbReference type="InterPro" id="IPR001806">
    <property type="entry name" value="Small_GTPase"/>
</dbReference>
<name>A0AAN9UZK7_9PEZI</name>
<comment type="caution">
    <text evidence="1">The sequence shown here is derived from an EMBL/GenBank/DDBJ whole genome shotgun (WGS) entry which is preliminary data.</text>
</comment>
<dbReference type="Pfam" id="PF00071">
    <property type="entry name" value="Ras"/>
    <property type="match status" value="1"/>
</dbReference>
<keyword evidence="2" id="KW-1185">Reference proteome</keyword>
<dbReference type="EMBL" id="JAKJXP020000003">
    <property type="protein sequence ID" value="KAK7757273.1"/>
    <property type="molecule type" value="Genomic_DNA"/>
</dbReference>
<gene>
    <name evidence="1" type="ORF">SLS62_000822</name>
</gene>
<evidence type="ECO:0000313" key="1">
    <source>
        <dbReference type="EMBL" id="KAK7757273.1"/>
    </source>
</evidence>
<evidence type="ECO:0000313" key="2">
    <source>
        <dbReference type="Proteomes" id="UP001320420"/>
    </source>
</evidence>
<dbReference type="GO" id="GO:0003924">
    <property type="term" value="F:GTPase activity"/>
    <property type="evidence" value="ECO:0007669"/>
    <property type="project" value="InterPro"/>
</dbReference>
<proteinExistence type="predicted"/>